<dbReference type="Proteomes" id="UP000499080">
    <property type="component" value="Unassembled WGS sequence"/>
</dbReference>
<evidence type="ECO:0000313" key="2">
    <source>
        <dbReference type="Proteomes" id="UP000499080"/>
    </source>
</evidence>
<accession>A0A4Y1ZQ11</accession>
<keyword evidence="2" id="KW-1185">Reference proteome</keyword>
<reference evidence="1 2" key="1">
    <citation type="journal article" date="2019" name="Sci. Rep.">
        <title>Orb-weaving spider Araneus ventricosus genome elucidates the spidroin gene catalogue.</title>
        <authorList>
            <person name="Kono N."/>
            <person name="Nakamura H."/>
            <person name="Ohtoshi R."/>
            <person name="Moran D.A.P."/>
            <person name="Shinohara A."/>
            <person name="Yoshida Y."/>
            <person name="Fujiwara M."/>
            <person name="Mori M."/>
            <person name="Tomita M."/>
            <person name="Arakawa K."/>
        </authorList>
    </citation>
    <scope>NUCLEOTIDE SEQUENCE [LARGE SCALE GENOMIC DNA]</scope>
</reference>
<proteinExistence type="predicted"/>
<dbReference type="OrthoDB" id="6434123at2759"/>
<dbReference type="PANTHER" id="PTHR22955:SF77">
    <property type="entry name" value="ASPARTIC PUTATIVE DOMAIN-CONTAINING PROTEIN-RELATED"/>
    <property type="match status" value="1"/>
</dbReference>
<organism evidence="1 2">
    <name type="scientific">Araneus ventricosus</name>
    <name type="common">Orbweaver spider</name>
    <name type="synonym">Epeira ventricosa</name>
    <dbReference type="NCBI Taxonomy" id="182803"/>
    <lineage>
        <taxon>Eukaryota</taxon>
        <taxon>Metazoa</taxon>
        <taxon>Ecdysozoa</taxon>
        <taxon>Arthropoda</taxon>
        <taxon>Chelicerata</taxon>
        <taxon>Arachnida</taxon>
        <taxon>Araneae</taxon>
        <taxon>Araneomorphae</taxon>
        <taxon>Entelegynae</taxon>
        <taxon>Araneoidea</taxon>
        <taxon>Araneidae</taxon>
        <taxon>Araneus</taxon>
    </lineage>
</organism>
<protein>
    <submittedName>
        <fullName evidence="1">Uncharacterized protein</fullName>
    </submittedName>
</protein>
<comment type="caution">
    <text evidence="1">The sequence shown here is derived from an EMBL/GenBank/DDBJ whole genome shotgun (WGS) entry which is preliminary data.</text>
</comment>
<evidence type="ECO:0000313" key="1">
    <source>
        <dbReference type="EMBL" id="GBL61680.1"/>
    </source>
</evidence>
<dbReference type="AlphaFoldDB" id="A0A4Y1ZQ11"/>
<dbReference type="EMBL" id="BGPR01076588">
    <property type="protein sequence ID" value="GBL61680.1"/>
    <property type="molecule type" value="Genomic_DNA"/>
</dbReference>
<gene>
    <name evidence="1" type="ORF">AVEN_172903_1</name>
</gene>
<sequence length="175" mass="20364">MHRAKTCDGVCKSCVKLSGIVKFRRDVQFRRNHRVCFFLGEDKKYNKETSVYFIAQLDSLLTRERKSQLKVKIEQALNLQIDSILMHADSAISLAWIQTPPFRIKIFVTNRVVRIQGLTQNCEWQHVPSNFNPAYVLSRGLVPEQLTENNLWWNGPPFLQEPVPANFVDQQLVYT</sequence>
<name>A0A4Y1ZQ11_ARAVE</name>
<dbReference type="PANTHER" id="PTHR22955">
    <property type="entry name" value="RETROTRANSPOSON"/>
    <property type="match status" value="1"/>
</dbReference>